<feature type="region of interest" description="Disordered" evidence="1">
    <location>
        <begin position="40"/>
        <end position="78"/>
    </location>
</feature>
<gene>
    <name evidence="3" type="ORF">M4486_15075</name>
</gene>
<dbReference type="RefSeq" id="WP_249478101.1">
    <property type="nucleotide sequence ID" value="NZ_CP097218.1"/>
</dbReference>
<dbReference type="InterPro" id="IPR013783">
    <property type="entry name" value="Ig-like_fold"/>
</dbReference>
<evidence type="ECO:0000259" key="2">
    <source>
        <dbReference type="PROSITE" id="PS50093"/>
    </source>
</evidence>
<accession>A0ABY4N309</accession>
<protein>
    <submittedName>
        <fullName evidence="3">PKD domain-containing protein</fullName>
    </submittedName>
</protein>
<feature type="region of interest" description="Disordered" evidence="1">
    <location>
        <begin position="143"/>
        <end position="199"/>
    </location>
</feature>
<keyword evidence="4" id="KW-1185">Reference proteome</keyword>
<evidence type="ECO:0000256" key="1">
    <source>
        <dbReference type="SAM" id="MobiDB-lite"/>
    </source>
</evidence>
<reference evidence="3" key="1">
    <citation type="submission" date="2022-05" db="EMBL/GenBank/DDBJ databases">
        <title>Genomic analysis of Brachybacterium sp. CBA3104.</title>
        <authorList>
            <person name="Roh S.W."/>
            <person name="Kim Y.B."/>
            <person name="Kim Y."/>
        </authorList>
    </citation>
    <scope>NUCLEOTIDE SEQUENCE</scope>
    <source>
        <strain evidence="3">CBA3104</strain>
    </source>
</reference>
<dbReference type="InterPro" id="IPR035986">
    <property type="entry name" value="PKD_dom_sf"/>
</dbReference>
<organism evidence="3 4">
    <name type="scientific">Brachybacterium kimchii</name>
    <dbReference type="NCBI Taxonomy" id="2942909"/>
    <lineage>
        <taxon>Bacteria</taxon>
        <taxon>Bacillati</taxon>
        <taxon>Actinomycetota</taxon>
        <taxon>Actinomycetes</taxon>
        <taxon>Micrococcales</taxon>
        <taxon>Dermabacteraceae</taxon>
        <taxon>Brachybacterium</taxon>
    </lineage>
</organism>
<evidence type="ECO:0000313" key="3">
    <source>
        <dbReference type="EMBL" id="UQN28937.1"/>
    </source>
</evidence>
<dbReference type="Proteomes" id="UP001055868">
    <property type="component" value="Chromosome"/>
</dbReference>
<evidence type="ECO:0000313" key="4">
    <source>
        <dbReference type="Proteomes" id="UP001055868"/>
    </source>
</evidence>
<dbReference type="SUPFAM" id="SSF49299">
    <property type="entry name" value="PKD domain"/>
    <property type="match status" value="1"/>
</dbReference>
<feature type="compositionally biased region" description="Basic and acidic residues" evidence="1">
    <location>
        <begin position="345"/>
        <end position="369"/>
    </location>
</feature>
<proteinExistence type="predicted"/>
<dbReference type="EMBL" id="CP097218">
    <property type="protein sequence ID" value="UQN28937.1"/>
    <property type="molecule type" value="Genomic_DNA"/>
</dbReference>
<feature type="region of interest" description="Disordered" evidence="1">
    <location>
        <begin position="330"/>
        <end position="378"/>
    </location>
</feature>
<dbReference type="PROSITE" id="PS50093">
    <property type="entry name" value="PKD"/>
    <property type="match status" value="1"/>
</dbReference>
<feature type="compositionally biased region" description="Low complexity" evidence="1">
    <location>
        <begin position="156"/>
        <end position="178"/>
    </location>
</feature>
<dbReference type="Gene3D" id="2.60.40.10">
    <property type="entry name" value="Immunoglobulins"/>
    <property type="match status" value="1"/>
</dbReference>
<feature type="domain" description="PKD" evidence="2">
    <location>
        <begin position="261"/>
        <end position="306"/>
    </location>
</feature>
<dbReference type="InterPro" id="IPR000601">
    <property type="entry name" value="PKD_dom"/>
</dbReference>
<name>A0ABY4N309_9MICO</name>
<sequence>MAIAFLFVIAGVLAGHSSAYGDFQGFLDDDSVGADAEEQINKGEGGDESVDTGPGHSKADRDRRDRRTGRTKVVAPPSNPFSGLVASISAIFETEWKDVDRTPYKCTQNGNVGKCVADPDACTAEELPTIRTAGVDVMIPNTSGVSTTRGGGGDGQSQVGTTSLRGAGSSAGTSTSTRCVGSKTPEAPQGAQSQSAEDEKPVVITVTQKDFAKLPVKAASAHAGPEQGWLPANMDLVLYADSEPQVLETELLDTPVRIRATPVEYRWDLGDGNVLVTDDPGEPWPSKDVSATFAYEGWYDVTLTTTYEGQFSVDGGEWQDIDGTVEIASDPQEVYSKSLESRLVNPDRPHDEEKDPFVPKRSKDTEGPRDPNATTKEI</sequence>